<dbReference type="InterPro" id="IPR011032">
    <property type="entry name" value="GroES-like_sf"/>
</dbReference>
<feature type="domain" description="Enoyl reductase (ER)" evidence="3">
    <location>
        <begin position="38"/>
        <end position="351"/>
    </location>
</feature>
<dbReference type="GO" id="GO:0016651">
    <property type="term" value="F:oxidoreductase activity, acting on NAD(P)H"/>
    <property type="evidence" value="ECO:0007669"/>
    <property type="project" value="TreeGrafter"/>
</dbReference>
<dbReference type="SUPFAM" id="SSF51735">
    <property type="entry name" value="NAD(P)-binding Rossmann-fold domains"/>
    <property type="match status" value="1"/>
</dbReference>
<dbReference type="Gene3D" id="3.90.180.10">
    <property type="entry name" value="Medium-chain alcohol dehydrogenases, catalytic domain"/>
    <property type="match status" value="1"/>
</dbReference>
<evidence type="ECO:0000256" key="2">
    <source>
        <dbReference type="ARBA" id="ARBA00023002"/>
    </source>
</evidence>
<dbReference type="GO" id="GO:0070402">
    <property type="term" value="F:NADPH binding"/>
    <property type="evidence" value="ECO:0007669"/>
    <property type="project" value="TreeGrafter"/>
</dbReference>
<keyword evidence="1" id="KW-0521">NADP</keyword>
<evidence type="ECO:0000313" key="7">
    <source>
        <dbReference type="Proteomes" id="UP001162541"/>
    </source>
</evidence>
<reference evidence="4" key="2">
    <citation type="journal article" date="2019" name="Curr. Biol.">
        <title>Chromatin organization in early land plants reveals an ancestral association between H3K27me3, transposons, and constitutive heterochromatin.</title>
        <authorList>
            <person name="Montgomery S.A."/>
            <person name="Tanizawa Y."/>
            <person name="Galik B."/>
            <person name="Wang N."/>
            <person name="Ito T."/>
            <person name="Mochizuki T."/>
            <person name="Akimcheva S."/>
            <person name="Bowman J."/>
            <person name="Cognat V."/>
            <person name="Drouard L."/>
            <person name="Ekker H."/>
            <person name="Houng S."/>
            <person name="Kohchi T."/>
            <person name="Lin S."/>
            <person name="Liu L.D."/>
            <person name="Nakamura Y."/>
            <person name="Valeeva L.R."/>
            <person name="Shakirov E.V."/>
            <person name="Shippen D.E."/>
            <person name="Wei W."/>
            <person name="Yagura M."/>
            <person name="Yamaoka S."/>
            <person name="Yamato K.T."/>
            <person name="Liu C."/>
            <person name="Berger F."/>
        </authorList>
    </citation>
    <scope>NUCLEOTIDE SEQUENCE [LARGE SCALE GENOMIC DNA]</scope>
    <source>
        <strain evidence="4">Tak-1</strain>
    </source>
</reference>
<evidence type="ECO:0000256" key="1">
    <source>
        <dbReference type="ARBA" id="ARBA00022857"/>
    </source>
</evidence>
<dbReference type="EMBL" id="AP019870">
    <property type="protein sequence ID" value="BBN11857.1"/>
    <property type="molecule type" value="Genomic_DNA"/>
</dbReference>
<dbReference type="CDD" id="cd05282">
    <property type="entry name" value="ETR_like"/>
    <property type="match status" value="1"/>
</dbReference>
<keyword evidence="6" id="KW-1185">Reference proteome</keyword>
<dbReference type="SUPFAM" id="SSF50129">
    <property type="entry name" value="GroES-like"/>
    <property type="match status" value="1"/>
</dbReference>
<dbReference type="InterPro" id="IPR020843">
    <property type="entry name" value="ER"/>
</dbReference>
<protein>
    <recommendedName>
        <fullName evidence="3">Enoyl reductase (ER) domain-containing protein</fullName>
    </recommendedName>
</protein>
<dbReference type="Gene3D" id="3.40.50.720">
    <property type="entry name" value="NAD(P)-binding Rossmann-like Domain"/>
    <property type="match status" value="1"/>
</dbReference>
<dbReference type="Pfam" id="PF00107">
    <property type="entry name" value="ADH_zinc_N"/>
    <property type="match status" value="1"/>
</dbReference>
<gene>
    <name evidence="5" type="ORF">AXG93_1217s1670</name>
    <name evidence="4" type="ORF">Mp_5g15340</name>
</gene>
<dbReference type="Pfam" id="PF08240">
    <property type="entry name" value="ADH_N"/>
    <property type="match status" value="1"/>
</dbReference>
<evidence type="ECO:0000259" key="3">
    <source>
        <dbReference type="SMART" id="SM00829"/>
    </source>
</evidence>
<dbReference type="AlphaFoldDB" id="A0A176VSY9"/>
<dbReference type="Proteomes" id="UP000077202">
    <property type="component" value="Unassembled WGS sequence"/>
</dbReference>
<dbReference type="InterPro" id="IPR013154">
    <property type="entry name" value="ADH-like_N"/>
</dbReference>
<evidence type="ECO:0000313" key="5">
    <source>
        <dbReference type="EMBL" id="OAE23954.1"/>
    </source>
</evidence>
<reference evidence="7" key="3">
    <citation type="journal article" date="2020" name="Curr. Biol.">
        <title>Chromatin organization in early land plants reveals an ancestral association between H3K27me3, transposons, and constitutive heterochromatin.</title>
        <authorList>
            <person name="Montgomery S.A."/>
            <person name="Tanizawa Y."/>
            <person name="Galik B."/>
            <person name="Wang N."/>
            <person name="Ito T."/>
            <person name="Mochizuki T."/>
            <person name="Akimcheva S."/>
            <person name="Bowman J.L."/>
            <person name="Cognat V."/>
            <person name="Marechal-Drouard L."/>
            <person name="Ekker H."/>
            <person name="Hong S.F."/>
            <person name="Kohchi T."/>
            <person name="Lin S.S."/>
            <person name="Liu L.D."/>
            <person name="Nakamura Y."/>
            <person name="Valeeva L.R."/>
            <person name="Shakirov E.V."/>
            <person name="Shippen D.E."/>
            <person name="Wei W.L."/>
            <person name="Yagura M."/>
            <person name="Yamaoka S."/>
            <person name="Yamato K.T."/>
            <person name="Liu C."/>
            <person name="Berger F."/>
        </authorList>
    </citation>
    <scope>NUCLEOTIDE SEQUENCE [LARGE SCALE GENOMIC DNA]</scope>
    <source>
        <strain evidence="7">Tak-1</strain>
    </source>
</reference>
<dbReference type="EMBL" id="LVLJ01002730">
    <property type="protein sequence ID" value="OAE23954.1"/>
    <property type="molecule type" value="Genomic_DNA"/>
</dbReference>
<dbReference type="InterPro" id="IPR013149">
    <property type="entry name" value="ADH-like_C"/>
</dbReference>
<name>A0A176VSY9_MARPO</name>
<accession>A0A176VSY9</accession>
<dbReference type="PANTHER" id="PTHR48106:SF2">
    <property type="entry name" value="ZN2+-BINDING DEHYDROGENASE"/>
    <property type="match status" value="1"/>
</dbReference>
<sequence length="356" mass="39490">MVYTLPILIGSVGYLQFDRLQSNEKMSRAVVPTATSGDPVELYKLVTKDIPKAGPGNVVVRMTLRPVNPTDSLVIQWGLWEHLDLDQLVIGSEGTGLVYELGEGVTNFKKGQRVIPLISTRYYPEGFGVWRDYVEMPAKDLVAVPDDIPDEFAAQFFVNPWALYQMLKKLNTPKGEYIIQGAAASVLGRQVITLAKHWGVKTINIVRRDSHIQELKDIGADYVLNSETEDIPAKVNEITGGKKAYGALDPVLGEMTKILCASVRNGGEVLAYGALSGNELKLDVKDLMRGVDLKFFLVNGLLEREETTKEIFELMRQKVLAPLSGKKFALEEFREAIIEGNKPGRGGKVFLESYDN</sequence>
<dbReference type="Proteomes" id="UP001162541">
    <property type="component" value="Chromosome 5"/>
</dbReference>
<evidence type="ECO:0000313" key="4">
    <source>
        <dbReference type="EMBL" id="BBN11857.1"/>
    </source>
</evidence>
<reference evidence="5 6" key="1">
    <citation type="submission" date="2016-03" db="EMBL/GenBank/DDBJ databases">
        <title>Mechanisms controlling the formation of the plant cell surface in tip-growing cells are functionally conserved among land plants.</title>
        <authorList>
            <person name="Honkanen S."/>
            <person name="Jones V.A."/>
            <person name="Morieri G."/>
            <person name="Champion C."/>
            <person name="Hetherington A.J."/>
            <person name="Kelly S."/>
            <person name="Saint-Marcoux D."/>
            <person name="Proust H."/>
            <person name="Prescott H."/>
            <person name="Dolan L."/>
        </authorList>
    </citation>
    <scope>NUCLEOTIDE SEQUENCE [LARGE SCALE GENOMIC DNA]</scope>
    <source>
        <strain evidence="6">cv. Tak-1 and cv. Tak-2</strain>
        <tissue evidence="5">Whole gametophyte</tissue>
    </source>
</reference>
<organism evidence="5 6">
    <name type="scientific">Marchantia polymorpha subsp. ruderalis</name>
    <dbReference type="NCBI Taxonomy" id="1480154"/>
    <lineage>
        <taxon>Eukaryota</taxon>
        <taxon>Viridiplantae</taxon>
        <taxon>Streptophyta</taxon>
        <taxon>Embryophyta</taxon>
        <taxon>Marchantiophyta</taxon>
        <taxon>Marchantiopsida</taxon>
        <taxon>Marchantiidae</taxon>
        <taxon>Marchantiales</taxon>
        <taxon>Marchantiaceae</taxon>
        <taxon>Marchantia</taxon>
    </lineage>
</organism>
<evidence type="ECO:0000313" key="6">
    <source>
        <dbReference type="Proteomes" id="UP000077202"/>
    </source>
</evidence>
<dbReference type="SMART" id="SM00829">
    <property type="entry name" value="PKS_ER"/>
    <property type="match status" value="1"/>
</dbReference>
<dbReference type="InterPro" id="IPR036291">
    <property type="entry name" value="NAD(P)-bd_dom_sf"/>
</dbReference>
<keyword evidence="2" id="KW-0560">Oxidoreductase</keyword>
<dbReference type="PANTHER" id="PTHR48106">
    <property type="entry name" value="QUINONE OXIDOREDUCTASE PIG3-RELATED"/>
    <property type="match status" value="1"/>
</dbReference>
<proteinExistence type="predicted"/>